<proteinExistence type="predicted"/>
<dbReference type="PANTHER" id="PTHR11749">
    <property type="entry name" value="RIBULOSE-5-PHOSPHATE-3-EPIMERASE"/>
    <property type="match status" value="1"/>
</dbReference>
<evidence type="ECO:0000313" key="4">
    <source>
        <dbReference type="Proteomes" id="UP001204320"/>
    </source>
</evidence>
<dbReference type="InterPro" id="IPR011060">
    <property type="entry name" value="RibuloseP-bd_barrel"/>
</dbReference>
<dbReference type="CDD" id="cd00429">
    <property type="entry name" value="RPE"/>
    <property type="match status" value="1"/>
</dbReference>
<dbReference type="Proteomes" id="UP001204320">
    <property type="component" value="Unassembled WGS sequence"/>
</dbReference>
<name>A0ABT1Z7W4_9ACTN</name>
<accession>A0ABT1Z7W4</accession>
<comment type="caution">
    <text evidence="3">The sequence shown here is derived from an EMBL/GenBank/DDBJ whole genome shotgun (WGS) entry which is preliminary data.</text>
</comment>
<reference evidence="3 4" key="1">
    <citation type="submission" date="2022-08" db="EMBL/GenBank/DDBJ databases">
        <title>Tractidigestivibacter montrealensis type strain KD21.</title>
        <authorList>
            <person name="Diop K."/>
            <person name="Richard C."/>
            <person name="Routy B."/>
        </authorList>
    </citation>
    <scope>NUCLEOTIDE SEQUENCE [LARGE SCALE GENOMIC DNA]</scope>
    <source>
        <strain evidence="3 4">KD21</strain>
    </source>
</reference>
<dbReference type="Gene3D" id="3.20.20.70">
    <property type="entry name" value="Aldolase class I"/>
    <property type="match status" value="1"/>
</dbReference>
<sequence length="227" mass="24821">MGNKKDVDIYPSVMCCKPWDLEAYVRAFEEAGVAGIHFDVMDGHYVPNIMLGSEDFKAIRQLTDLSIDVHIMATEPERFVPYFGLRKGDSLSFHPEVSLQPYSLLESLRAMGVSAGLALSPGVPVSYLEECLDVLDFVMVMAVSPGFAGQKMVPDHLDKLRRISEITSQAKHPISIVVDGNTTPSNARHMHEAGATGFVVGTSSLIQGGPSAFSEKYRAYQAEIVRA</sequence>
<dbReference type="RefSeq" id="WP_032111120.1">
    <property type="nucleotide sequence ID" value="NZ_JANSKA010000003.1"/>
</dbReference>
<evidence type="ECO:0000256" key="1">
    <source>
        <dbReference type="ARBA" id="ARBA00022723"/>
    </source>
</evidence>
<dbReference type="EMBL" id="JANSKA010000003">
    <property type="protein sequence ID" value="MCR9036301.1"/>
    <property type="molecule type" value="Genomic_DNA"/>
</dbReference>
<dbReference type="NCBIfam" id="NF004076">
    <property type="entry name" value="PRK05581.1-4"/>
    <property type="match status" value="1"/>
</dbReference>
<keyword evidence="4" id="KW-1185">Reference proteome</keyword>
<dbReference type="InterPro" id="IPR013785">
    <property type="entry name" value="Aldolase_TIM"/>
</dbReference>
<keyword evidence="1" id="KW-0479">Metal-binding</keyword>
<gene>
    <name evidence="3" type="ORF">NVS32_04980</name>
</gene>
<protein>
    <submittedName>
        <fullName evidence="3">Ribulose-phosphate 3-epimerase</fullName>
    </submittedName>
</protein>
<dbReference type="InterPro" id="IPR000056">
    <property type="entry name" value="Ribul_P_3_epim-like"/>
</dbReference>
<evidence type="ECO:0000256" key="2">
    <source>
        <dbReference type="ARBA" id="ARBA00023235"/>
    </source>
</evidence>
<evidence type="ECO:0000313" key="3">
    <source>
        <dbReference type="EMBL" id="MCR9036301.1"/>
    </source>
</evidence>
<organism evidence="3 4">
    <name type="scientific">Tractidigestivibacter montrealensis</name>
    <dbReference type="NCBI Taxonomy" id="2972466"/>
    <lineage>
        <taxon>Bacteria</taxon>
        <taxon>Bacillati</taxon>
        <taxon>Actinomycetota</taxon>
        <taxon>Coriobacteriia</taxon>
        <taxon>Coriobacteriales</taxon>
        <taxon>Atopobiaceae</taxon>
        <taxon>Tractidigestivibacter</taxon>
    </lineage>
</organism>
<dbReference type="SUPFAM" id="SSF51366">
    <property type="entry name" value="Ribulose-phoshate binding barrel"/>
    <property type="match status" value="1"/>
</dbReference>
<dbReference type="Pfam" id="PF00834">
    <property type="entry name" value="Ribul_P_3_epim"/>
    <property type="match status" value="1"/>
</dbReference>
<keyword evidence="2" id="KW-0413">Isomerase</keyword>